<feature type="transmembrane region" description="Helical" evidence="2">
    <location>
        <begin position="333"/>
        <end position="355"/>
    </location>
</feature>
<dbReference type="EMBL" id="BX284606">
    <property type="protein sequence ID" value="CAA91759.2"/>
    <property type="molecule type" value="Genomic_DNA"/>
</dbReference>
<dbReference type="Proteomes" id="UP000001940">
    <property type="component" value="Chromosome X"/>
</dbReference>
<dbReference type="PhylomeDB" id="Q20793"/>
<dbReference type="STRING" id="6239.F54F7.6.1"/>
<dbReference type="KEGG" id="cel:CELE_F54F7.6"/>
<dbReference type="Bgee" id="WBGene00010066">
    <property type="expression patterns" value="Expressed in embryo and 4 other cell types or tissues"/>
</dbReference>
<keyword evidence="2" id="KW-0472">Membrane</keyword>
<accession>Q20793</accession>
<dbReference type="AGR" id="WB:WBGene00010066"/>
<evidence type="ECO:0000313" key="6">
    <source>
        <dbReference type="WormBase" id="F54F7.6"/>
    </source>
</evidence>
<feature type="chain" id="PRO_5022681464" evidence="3">
    <location>
        <begin position="19"/>
        <end position="363"/>
    </location>
</feature>
<keyword evidence="5" id="KW-1185">Reference proteome</keyword>
<feature type="region of interest" description="Disordered" evidence="1">
    <location>
        <begin position="307"/>
        <end position="326"/>
    </location>
</feature>
<dbReference type="PANTHER" id="PTHR21449">
    <property type="entry name" value="PROTEIN CBG05271-RELATED"/>
    <property type="match status" value="1"/>
</dbReference>
<dbReference type="eggNOG" id="ENOG502TJVZ">
    <property type="taxonomic scope" value="Eukaryota"/>
</dbReference>
<dbReference type="PIR" id="T22682">
    <property type="entry name" value="T22682"/>
</dbReference>
<evidence type="ECO:0000256" key="3">
    <source>
        <dbReference type="SAM" id="SignalP"/>
    </source>
</evidence>
<dbReference type="AlphaFoldDB" id="Q20793"/>
<dbReference type="PeptideAtlas" id="Q20793"/>
<dbReference type="PANTHER" id="PTHR21449:SF4">
    <property type="entry name" value="CONSERVED PLASMA MEMBRANE PROTEIN-RELATED"/>
    <property type="match status" value="1"/>
</dbReference>
<proteinExistence type="evidence at protein level"/>
<feature type="signal peptide" evidence="3">
    <location>
        <begin position="1"/>
        <end position="18"/>
    </location>
</feature>
<evidence type="ECO:0007829" key="7">
    <source>
        <dbReference type="PeptideAtlas" id="Q20793"/>
    </source>
</evidence>
<keyword evidence="3" id="KW-0732">Signal</keyword>
<dbReference type="PaxDb" id="6239-F54F7.6.1"/>
<feature type="compositionally biased region" description="Polar residues" evidence="1">
    <location>
        <begin position="316"/>
        <end position="326"/>
    </location>
</feature>
<name>Q20793_CAEEL</name>
<organism evidence="4 5">
    <name type="scientific">Caenorhabditis elegans</name>
    <dbReference type="NCBI Taxonomy" id="6239"/>
    <lineage>
        <taxon>Eukaryota</taxon>
        <taxon>Metazoa</taxon>
        <taxon>Ecdysozoa</taxon>
        <taxon>Nematoda</taxon>
        <taxon>Chromadorea</taxon>
        <taxon>Rhabditida</taxon>
        <taxon>Rhabditina</taxon>
        <taxon>Rhabditomorpha</taxon>
        <taxon>Rhabditoidea</taxon>
        <taxon>Rhabditidae</taxon>
        <taxon>Peloderinae</taxon>
        <taxon>Caenorhabditis</taxon>
    </lineage>
</organism>
<dbReference type="CTD" id="186254"/>
<evidence type="ECO:0000256" key="2">
    <source>
        <dbReference type="SAM" id="Phobius"/>
    </source>
</evidence>
<reference evidence="4 5" key="1">
    <citation type="journal article" date="1998" name="Science">
        <title>Genome sequence of the nematode C. elegans: a platform for investigating biology.</title>
        <authorList>
            <consortium name="The C. elegans sequencing consortium"/>
            <person name="Sulson J.E."/>
            <person name="Waterston R."/>
        </authorList>
    </citation>
    <scope>NUCLEOTIDE SEQUENCE [LARGE SCALE GENOMIC DNA]</scope>
    <source>
        <strain evidence="4 5">Bristol N2</strain>
    </source>
</reference>
<dbReference type="UCSC" id="F54F7.6">
    <property type="organism name" value="c. elegans"/>
</dbReference>
<dbReference type="OrthoDB" id="5872607at2759"/>
<keyword evidence="2" id="KW-1133">Transmembrane helix</keyword>
<keyword evidence="2" id="KW-0812">Transmembrane</keyword>
<evidence type="ECO:0000313" key="5">
    <source>
        <dbReference type="Proteomes" id="UP000001940"/>
    </source>
</evidence>
<sequence>MIPHQVLLGFLLASLSSALINCSGSDSCFAETSECDPNKNCLTTIHFDQTGNMDIFVRDAVETDYVSIVISRDLHNNVEHIICVPLSRKRFRAMGRFGATVVFTQLNTTNVVERLGNNLFRCIVKVNELPRNFQHSHNFVVERGTFQQFLKIGAGAGLIKLEKVQPKISVDDDLEADFILTTPAKQSNDRHSFYSKIDTEIAYNTINEIQKTAKKDENHKLESVYSRSTPFTEIFSKIKRLPKEKGVDVQMVQKNLVKKDNRKSLKDMDESKSPKPFELAVFNQDGGMFSVWMTKEQMQKYLGKQLEAEQNDPETDTQALSDSSDSNDQFKKIGSIIAIGLFAVVFLLYCCWNVAASMASPYN</sequence>
<dbReference type="SMR" id="Q20793"/>
<gene>
    <name evidence="4" type="ORF">CELE_F54F7.6</name>
    <name evidence="4 6" type="ORF">F54F7.6</name>
</gene>
<dbReference type="InParanoid" id="Q20793"/>
<dbReference type="HOGENOM" id="CLU_894989_0_0_1"/>
<protein>
    <submittedName>
        <fullName evidence="4">Conserved plasma membrane protein</fullName>
    </submittedName>
</protein>
<dbReference type="GeneID" id="186254"/>
<keyword evidence="7" id="KW-1267">Proteomics identification</keyword>
<dbReference type="WormBase" id="F54F7.6">
    <property type="protein sequence ID" value="CE53629"/>
    <property type="gene ID" value="WBGene00010066"/>
</dbReference>
<evidence type="ECO:0000256" key="1">
    <source>
        <dbReference type="SAM" id="MobiDB-lite"/>
    </source>
</evidence>
<evidence type="ECO:0000313" key="4">
    <source>
        <dbReference type="EMBL" id="CAA91759.2"/>
    </source>
</evidence>
<dbReference type="FunCoup" id="Q20793">
    <property type="interactions" value="173"/>
</dbReference>